<dbReference type="GO" id="GO:0030686">
    <property type="term" value="C:90S preribosome"/>
    <property type="evidence" value="ECO:0007669"/>
    <property type="project" value="TreeGrafter"/>
</dbReference>
<evidence type="ECO:0000256" key="7">
    <source>
        <dbReference type="ARBA" id="ARBA00023242"/>
    </source>
</evidence>
<dbReference type="Pfam" id="PF13725">
    <property type="entry name" value="tRNA_bind_2"/>
    <property type="match status" value="1"/>
</dbReference>
<dbReference type="Gene3D" id="3.30.40.10">
    <property type="entry name" value="Zinc/RING finger domain, C3HC4 (zinc finger)"/>
    <property type="match status" value="1"/>
</dbReference>
<dbReference type="PANTHER" id="PTHR10925:SF5">
    <property type="entry name" value="RNA CYTIDINE ACETYLTRANSFERASE"/>
    <property type="match status" value="1"/>
</dbReference>
<gene>
    <name evidence="16" type="ORF">PBRA_004446</name>
</gene>
<dbReference type="InterPro" id="IPR032672">
    <property type="entry name" value="TmcA/NAT10/Kre33"/>
</dbReference>
<comment type="catalytic activity">
    <reaction evidence="9 11">
        <text>a cytidine in 18S rRNA + acetyl-CoA + ATP + H2O = an N(4)-acetylcytidine in 18S rRNA + ADP + phosphate + CoA + H(+)</text>
        <dbReference type="Rhea" id="RHEA:51424"/>
        <dbReference type="Rhea" id="RHEA-COMP:13575"/>
        <dbReference type="Rhea" id="RHEA-COMP:13576"/>
        <dbReference type="ChEBI" id="CHEBI:15377"/>
        <dbReference type="ChEBI" id="CHEBI:15378"/>
        <dbReference type="ChEBI" id="CHEBI:30616"/>
        <dbReference type="ChEBI" id="CHEBI:43474"/>
        <dbReference type="ChEBI" id="CHEBI:57287"/>
        <dbReference type="ChEBI" id="CHEBI:57288"/>
        <dbReference type="ChEBI" id="CHEBI:74900"/>
        <dbReference type="ChEBI" id="CHEBI:82748"/>
        <dbReference type="ChEBI" id="CHEBI:456216"/>
    </reaction>
</comment>
<dbReference type="InterPro" id="IPR027417">
    <property type="entry name" value="P-loop_NTPase"/>
</dbReference>
<dbReference type="GO" id="GO:0051392">
    <property type="term" value="F:tRNA cytidine N4-acetyltransferase activity"/>
    <property type="evidence" value="ECO:0007669"/>
    <property type="project" value="RHEA"/>
</dbReference>
<dbReference type="SUPFAM" id="SSF57850">
    <property type="entry name" value="RING/U-box"/>
    <property type="match status" value="1"/>
</dbReference>
<keyword evidence="17" id="KW-1185">Reference proteome</keyword>
<dbReference type="GO" id="GO:1904812">
    <property type="term" value="P:rRNA acetylation involved in maturation of SSU-rRNA"/>
    <property type="evidence" value="ECO:0007669"/>
    <property type="project" value="InterPro"/>
</dbReference>
<dbReference type="EMBL" id="CDSF01000035">
    <property type="protein sequence ID" value="CEO95733.1"/>
    <property type="molecule type" value="Genomic_DNA"/>
</dbReference>
<name>A0A0G4IKM5_PLABS</name>
<dbReference type="Pfam" id="PF08351">
    <property type="entry name" value="TmcA_N"/>
    <property type="match status" value="1"/>
</dbReference>
<dbReference type="GO" id="GO:0051391">
    <property type="term" value="P:tRNA acetylation"/>
    <property type="evidence" value="ECO:0007669"/>
    <property type="project" value="UniProtKB-UniRule"/>
</dbReference>
<keyword evidence="6 11" id="KW-0067">ATP-binding</keyword>
<dbReference type="OrthoDB" id="10067491at2759"/>
<evidence type="ECO:0000256" key="13">
    <source>
        <dbReference type="SAM" id="MobiDB-lite"/>
    </source>
</evidence>
<evidence type="ECO:0000256" key="4">
    <source>
        <dbReference type="ARBA" id="ARBA00022694"/>
    </source>
</evidence>
<dbReference type="FunFam" id="3.40.50.300:FF:002218">
    <property type="entry name" value="tRNA(Met) cytidine acetyltransferase TmcA"/>
    <property type="match status" value="1"/>
</dbReference>
<feature type="transmembrane region" description="Helical" evidence="14">
    <location>
        <begin position="1047"/>
        <end position="1068"/>
    </location>
</feature>
<comment type="similarity">
    <text evidence="11">Belongs to the RNA cytidine acetyltransferase family. NAT10 subfamily.</text>
</comment>
<dbReference type="Pfam" id="PF13639">
    <property type="entry name" value="zf-RING_2"/>
    <property type="match status" value="1"/>
</dbReference>
<feature type="compositionally biased region" description="Basic residues" evidence="13">
    <location>
        <begin position="1004"/>
        <end position="1032"/>
    </location>
</feature>
<evidence type="ECO:0000256" key="9">
    <source>
        <dbReference type="ARBA" id="ARBA00052133"/>
    </source>
</evidence>
<dbReference type="Pfam" id="PF05127">
    <property type="entry name" value="NAT10_TcmA_helicase"/>
    <property type="match status" value="1"/>
</dbReference>
<dbReference type="GO" id="GO:1990883">
    <property type="term" value="F:18S rRNA cytidine N-acetyltransferase activity"/>
    <property type="evidence" value="ECO:0007669"/>
    <property type="project" value="TreeGrafter"/>
</dbReference>
<dbReference type="InterPro" id="IPR033688">
    <property type="entry name" value="NAT10"/>
</dbReference>
<feature type="binding site" evidence="11">
    <location>
        <begin position="631"/>
        <end position="637"/>
    </location>
    <ligand>
        <name>acetyl-CoA</name>
        <dbReference type="ChEBI" id="CHEBI:57288"/>
    </ligand>
</feature>
<keyword evidence="5 11" id="KW-0547">Nucleotide-binding</keyword>
<dbReference type="Gene3D" id="3.40.50.11040">
    <property type="match status" value="1"/>
</dbReference>
<keyword evidence="3 11" id="KW-0808">Transferase</keyword>
<dbReference type="InterPro" id="IPR000182">
    <property type="entry name" value="GNAT_dom"/>
</dbReference>
<feature type="binding site" evidence="11">
    <location>
        <begin position="624"/>
        <end position="626"/>
    </location>
    <ligand>
        <name>acetyl-CoA</name>
        <dbReference type="ChEBI" id="CHEBI:57288"/>
    </ligand>
</feature>
<evidence type="ECO:0000313" key="17">
    <source>
        <dbReference type="Proteomes" id="UP000039324"/>
    </source>
</evidence>
<keyword evidence="14" id="KW-1133">Transmembrane helix</keyword>
<reference evidence="16 17" key="1">
    <citation type="submission" date="2015-02" db="EMBL/GenBank/DDBJ databases">
        <authorList>
            <person name="Chooi Y.-H."/>
        </authorList>
    </citation>
    <scope>NUCLEOTIDE SEQUENCE [LARGE SCALE GENOMIC DNA]</scope>
    <source>
        <strain evidence="16">E3</strain>
    </source>
</reference>
<comment type="catalytic activity">
    <reaction evidence="11">
        <text>a cytidine in tRNA + acetyl-CoA + ATP + H2O = an N(4)-acetylcytidine in tRNA + ADP + phosphate + CoA + H(+)</text>
        <dbReference type="Rhea" id="RHEA:53876"/>
        <dbReference type="Rhea" id="RHEA-COMP:13670"/>
        <dbReference type="Rhea" id="RHEA-COMP:13671"/>
        <dbReference type="ChEBI" id="CHEBI:15377"/>
        <dbReference type="ChEBI" id="CHEBI:15378"/>
        <dbReference type="ChEBI" id="CHEBI:30616"/>
        <dbReference type="ChEBI" id="CHEBI:43474"/>
        <dbReference type="ChEBI" id="CHEBI:57287"/>
        <dbReference type="ChEBI" id="CHEBI:57288"/>
        <dbReference type="ChEBI" id="CHEBI:74900"/>
        <dbReference type="ChEBI" id="CHEBI:82748"/>
        <dbReference type="ChEBI" id="CHEBI:456216"/>
    </reaction>
</comment>
<keyword evidence="8 11" id="KW-0012">Acyltransferase</keyword>
<dbReference type="AlphaFoldDB" id="A0A0G4IKM5"/>
<sequence length="1160" mass="128430">MPCGVRDGLRRVVSFTTSGPLPGAMRKKVDNRIRTLIENGIALHHRGMFVIVGDKGRDQVVNLHYMLSKSRPKQRPNVLWCYKKDLGFSSHKRKRMRQVKRDVQRGLRQEDTHDPFELFLTSTEVRYCYYHDSHKILGKTFGMCVLQDFEALTPNLLARTIETVEGGGLVILLLKTMSSLKSLFAMSMDVHNRFRTESHQDVVGRFNERFILSLAHCRECLVVDDELNILPISSHARSLTPVAGGSTPIDDELTSLQVSLADTPPISHLVNMCRTSDQAKALMQLVNCIQEADTRSIISLTAARGRGKSACLGLAIASAVAYGLSNIFVCAPSVENLSTLFQLVFKGFDALDYAEHVDYEIIKSKTTGDVIKVNVHRDNRRQTVQFVQAKDAHKLLNCELLVIDEAAAIPLPLVKDLLGNFLTVLSSTINGYEGTGRSLSLKLFTGLRKTKSEAPFVEIKLERPIRYGHGDCVEKWLNDLLCLDCSTPPVTRGAPHPSTCELYYVNRDTLFSHHKSSEAFLQRLMSLFVSSHYKNSPNDLQLMSDAPAHHLFVLLGPQSGDSAEIPDILAVIQVALEGEISKRHVRDQLARAMQPTGDLIPWTVSQQFQDDQFPGLSGARIVRIATHPSLQRMGYGSRALSLLRMYYSGEMSSIAPEAAGGPAVPLEPAQPAADAGKGLLEEVIAPRAGLPPILDRLPDRPAEQLDYLGTSFGMTQSLYNFWAKLGYVPIYLRQTTNEITGENTVILVNRLDRDGNDWLVAFSDDFRNRFIALLPQAFRSIPVKLALSIVNPSGSLVTGNPNPNANVIDVVQLKRAFSQFDLRRLEAYSKSLVDYHLILDLIPCIARMLFQDQMGPTVRLSFTQAALALGIGLQFKSVSEMQAELEIESNQILALLNKLIRKVVAFFNSLLEGEARAAIQSEMASAPPRAPLPSGPVRQSLSKDLAEGARETHVMLYAKQQALLESTNLAEYAIKSTDDQWSEALPSNAAAPPSTISVKSSADKKRKMDHSAKPAKTKKNKMGNKKASRKRRISPESGAADHFPNTMPGLCTVPTIIVAYLAIGIWVSRRARQQQDAMLVGKDLPVVYLDDDDSRSMRDLCTICMEDFDATQPLNRLPCGHLFHRSCTADWNPTIQSLCPNCREPVRPSAVPAELNATAV</sequence>
<dbReference type="GO" id="GO:0008270">
    <property type="term" value="F:zinc ion binding"/>
    <property type="evidence" value="ECO:0007669"/>
    <property type="project" value="UniProtKB-KW"/>
</dbReference>
<dbReference type="STRING" id="37360.A0A0G4IKM5"/>
<dbReference type="InterPro" id="IPR013083">
    <property type="entry name" value="Znf_RING/FYVE/PHD"/>
</dbReference>
<evidence type="ECO:0000259" key="15">
    <source>
        <dbReference type="PROSITE" id="PS50089"/>
    </source>
</evidence>
<evidence type="ECO:0000256" key="8">
    <source>
        <dbReference type="ARBA" id="ARBA00023315"/>
    </source>
</evidence>
<keyword evidence="12" id="KW-0862">Zinc</keyword>
<dbReference type="Gene3D" id="3.40.50.300">
    <property type="entry name" value="P-loop containing nucleotide triphosphate hydrolases"/>
    <property type="match status" value="1"/>
</dbReference>
<keyword evidence="12" id="KW-0479">Metal-binding</keyword>
<dbReference type="GO" id="GO:0005730">
    <property type="term" value="C:nucleolus"/>
    <property type="evidence" value="ECO:0007669"/>
    <property type="project" value="UniProtKB-SubCell"/>
</dbReference>
<keyword evidence="2 11" id="KW-0698">rRNA processing</keyword>
<comment type="caution">
    <text evidence="11">Lacks conserved residue(s) required for the propagation of feature annotation.</text>
</comment>
<dbReference type="Gene3D" id="3.40.630.30">
    <property type="match status" value="1"/>
</dbReference>
<dbReference type="InterPro" id="IPR013562">
    <property type="entry name" value="TmcA/NAT10_N"/>
</dbReference>
<dbReference type="InterPro" id="IPR001841">
    <property type="entry name" value="Znf_RING"/>
</dbReference>
<dbReference type="Pfam" id="PF13718">
    <property type="entry name" value="GNAT_acetyltr_2"/>
    <property type="match status" value="1"/>
</dbReference>
<dbReference type="HAMAP" id="MF_03211">
    <property type="entry name" value="RNA_acetyltr_Nat10"/>
    <property type="match status" value="1"/>
</dbReference>
<dbReference type="GO" id="GO:0000049">
    <property type="term" value="F:tRNA binding"/>
    <property type="evidence" value="ECO:0007669"/>
    <property type="project" value="TreeGrafter"/>
</dbReference>
<dbReference type="OMA" id="HLHYIMS"/>
<protein>
    <recommendedName>
        <fullName evidence="10 11">RNA cytidine acetyltransferase</fullName>
        <ecNumber evidence="11">2.3.1.-</ecNumber>
    </recommendedName>
    <alternativeName>
        <fullName evidence="11">18S rRNA cytosine acetyltransferase</fullName>
    </alternativeName>
</protein>
<evidence type="ECO:0000256" key="11">
    <source>
        <dbReference type="HAMAP-Rule" id="MF_03211"/>
    </source>
</evidence>
<keyword evidence="4 11" id="KW-0819">tRNA processing</keyword>
<evidence type="ECO:0000256" key="10">
    <source>
        <dbReference type="ARBA" id="ARBA00068357"/>
    </source>
</evidence>
<evidence type="ECO:0000256" key="2">
    <source>
        <dbReference type="ARBA" id="ARBA00022552"/>
    </source>
</evidence>
<keyword evidence="14" id="KW-0472">Membrane</keyword>
<feature type="binding site" evidence="11">
    <location>
        <position position="724"/>
    </location>
    <ligand>
        <name>acetyl-CoA</name>
        <dbReference type="ChEBI" id="CHEBI:57288"/>
    </ligand>
</feature>
<dbReference type="GO" id="GO:0005524">
    <property type="term" value="F:ATP binding"/>
    <property type="evidence" value="ECO:0007669"/>
    <property type="project" value="UniProtKB-UniRule"/>
</dbReference>
<dbReference type="Proteomes" id="UP000039324">
    <property type="component" value="Unassembled WGS sequence"/>
</dbReference>
<feature type="binding site" evidence="11">
    <location>
        <position position="466"/>
    </location>
    <ligand>
        <name>ATP</name>
        <dbReference type="ChEBI" id="CHEBI:30616"/>
    </ligand>
</feature>
<proteinExistence type="inferred from homology"/>
<evidence type="ECO:0000256" key="6">
    <source>
        <dbReference type="ARBA" id="ARBA00022840"/>
    </source>
</evidence>
<feature type="domain" description="RING-type" evidence="15">
    <location>
        <begin position="1101"/>
        <end position="1143"/>
    </location>
</feature>
<dbReference type="PROSITE" id="PS50089">
    <property type="entry name" value="ZF_RING_2"/>
    <property type="match status" value="1"/>
</dbReference>
<feature type="region of interest" description="Disordered" evidence="13">
    <location>
        <begin position="984"/>
        <end position="1041"/>
    </location>
</feature>
<dbReference type="PANTHER" id="PTHR10925">
    <property type="entry name" value="N-ACETYLTRANSFERASE 10"/>
    <property type="match status" value="1"/>
</dbReference>
<comment type="function">
    <text evidence="11">RNA cytidine acetyltransferase with specificity toward both 18S rRNA and tRNAs. Catalyzes the formation of N(4)-acetylcytidine (ac4C) in 18S rRNA. Required for early nucleolar cleavages of precursor rRNA at sites A0, A1 and A2 during 18S rRNA synthesis. Catalyzes the formation of ac4C in serine and leucine tRNAs. Requires a tRNA-binding adapter protein for full tRNA acetyltransferase activity but not for 18S rRNA acetylation.</text>
</comment>
<keyword evidence="14" id="KW-0812">Transmembrane</keyword>
<keyword evidence="12" id="KW-0863">Zinc-finger</keyword>
<dbReference type="EC" id="2.3.1.-" evidence="11"/>
<dbReference type="InterPro" id="IPR007807">
    <property type="entry name" value="TcmA/NAT10_helicase"/>
</dbReference>
<evidence type="ECO:0000256" key="3">
    <source>
        <dbReference type="ARBA" id="ARBA00022679"/>
    </source>
</evidence>
<evidence type="ECO:0000256" key="1">
    <source>
        <dbReference type="ARBA" id="ARBA00004604"/>
    </source>
</evidence>
<comment type="subcellular location">
    <subcellularLocation>
        <location evidence="1 11">Nucleus</location>
        <location evidence="1 11">Nucleolus</location>
    </subcellularLocation>
</comment>
<dbReference type="SUPFAM" id="SSF52540">
    <property type="entry name" value="P-loop containing nucleoside triphosphate hydrolases"/>
    <property type="match status" value="1"/>
</dbReference>
<evidence type="ECO:0000256" key="12">
    <source>
        <dbReference type="PROSITE-ProRule" id="PRU00175"/>
    </source>
</evidence>
<evidence type="ECO:0000313" key="16">
    <source>
        <dbReference type="EMBL" id="CEO95733.1"/>
    </source>
</evidence>
<dbReference type="InterPro" id="IPR027992">
    <property type="entry name" value="tRNA_bind_dom"/>
</dbReference>
<organism evidence="16 17">
    <name type="scientific">Plasmodiophora brassicae</name>
    <name type="common">Clubroot disease agent</name>
    <dbReference type="NCBI Taxonomy" id="37360"/>
    <lineage>
        <taxon>Eukaryota</taxon>
        <taxon>Sar</taxon>
        <taxon>Rhizaria</taxon>
        <taxon>Endomyxa</taxon>
        <taxon>Phytomyxea</taxon>
        <taxon>Plasmodiophorida</taxon>
        <taxon>Plasmodiophoridae</taxon>
        <taxon>Plasmodiophora</taxon>
    </lineage>
</organism>
<dbReference type="FunFam" id="3.40.50.11040:FF:000002">
    <property type="entry name" value="RNA cytidine acetyltransferase"/>
    <property type="match status" value="1"/>
</dbReference>
<accession>A0A0G4IKM5</accession>
<dbReference type="CDD" id="cd16448">
    <property type="entry name" value="RING-H2"/>
    <property type="match status" value="1"/>
</dbReference>
<keyword evidence="7 11" id="KW-0539">Nucleus</keyword>
<dbReference type="SMART" id="SM00184">
    <property type="entry name" value="RING"/>
    <property type="match status" value="1"/>
</dbReference>
<evidence type="ECO:0000256" key="14">
    <source>
        <dbReference type="SAM" id="Phobius"/>
    </source>
</evidence>
<evidence type="ECO:0000256" key="5">
    <source>
        <dbReference type="ARBA" id="ARBA00022741"/>
    </source>
</evidence>